<comment type="caution">
    <text evidence="11">The sequence shown here is derived from an EMBL/GenBank/DDBJ whole genome shotgun (WGS) entry which is preliminary data.</text>
</comment>
<dbReference type="Gene3D" id="2.30.40.10">
    <property type="entry name" value="Urease, subunit C, domain 1"/>
    <property type="match status" value="1"/>
</dbReference>
<gene>
    <name evidence="5 11" type="primary">ureC</name>
    <name evidence="11" type="ORF">GU920_11905</name>
</gene>
<comment type="subunit">
    <text evidence="5">Heterotrimer of UreA (gamma), UreB (beta) and UreC (alpha) subunits. Three heterotrimers associate to form the active enzyme.</text>
</comment>
<feature type="binding site" evidence="5">
    <location>
        <position position="259"/>
    </location>
    <ligand>
        <name>Ni(2+)</name>
        <dbReference type="ChEBI" id="CHEBI:49786"/>
        <label>2</label>
    </ligand>
</feature>
<keyword evidence="12" id="KW-1185">Reference proteome</keyword>
<dbReference type="HAMAP" id="MF_01953">
    <property type="entry name" value="Urease_alpha"/>
    <property type="match status" value="1"/>
</dbReference>
<dbReference type="PRINTS" id="PR01752">
    <property type="entry name" value="UREASE"/>
</dbReference>
<dbReference type="InterPro" id="IPR017951">
    <property type="entry name" value="Urease_asu_c"/>
</dbReference>
<feature type="binding site" evidence="5">
    <location>
        <position position="147"/>
    </location>
    <ligand>
        <name>Ni(2+)</name>
        <dbReference type="ChEBI" id="CHEBI:49786"/>
        <label>1</label>
    </ligand>
</feature>
<keyword evidence="2 5" id="KW-0533">Nickel</keyword>
<evidence type="ECO:0000313" key="11">
    <source>
        <dbReference type="EMBL" id="NBE08244.1"/>
    </source>
</evidence>
<evidence type="ECO:0000256" key="6">
    <source>
        <dbReference type="NCBIfam" id="TIGR01792"/>
    </source>
</evidence>
<comment type="PTM">
    <text evidence="5">Carboxylation allows a single lysine to coordinate two nickel ions.</text>
</comment>
<dbReference type="InterPro" id="IPR050112">
    <property type="entry name" value="Urease_alpha_subunit"/>
</dbReference>
<proteinExistence type="inferred from homology"/>
<evidence type="ECO:0000259" key="10">
    <source>
        <dbReference type="PROSITE" id="PS51368"/>
    </source>
</evidence>
<dbReference type="SUPFAM" id="SSF51338">
    <property type="entry name" value="Composite domain of metallo-dependent hydrolases"/>
    <property type="match status" value="2"/>
</dbReference>
<evidence type="ECO:0000256" key="2">
    <source>
        <dbReference type="ARBA" id="ARBA00022596"/>
    </source>
</evidence>
<accession>A0ABW9Y6V0</accession>
<reference evidence="12" key="1">
    <citation type="submission" date="2020-01" db="EMBL/GenBank/DDBJ databases">
        <title>Sphingomonas sp. strain CSW-10.</title>
        <authorList>
            <person name="Chen W.-M."/>
        </authorList>
    </citation>
    <scope>NUCLEOTIDE SEQUENCE [LARGE SCALE GENOMIC DNA]</scope>
    <source>
        <strain evidence="12">CCP-1</strain>
    </source>
</reference>
<feature type="binding site" evidence="5">
    <location>
        <position position="373"/>
    </location>
    <ligand>
        <name>Ni(2+)</name>
        <dbReference type="ChEBI" id="CHEBI:49786"/>
        <label>1</label>
    </ligand>
</feature>
<evidence type="ECO:0000256" key="5">
    <source>
        <dbReference type="HAMAP-Rule" id="MF_01953"/>
    </source>
</evidence>
<dbReference type="PANTHER" id="PTHR43440:SF1">
    <property type="entry name" value="UREASE"/>
    <property type="match status" value="1"/>
</dbReference>
<feature type="active site" description="Proton donor" evidence="5 7">
    <location>
        <position position="333"/>
    </location>
</feature>
<keyword evidence="3 5" id="KW-0479">Metal-binding</keyword>
<sequence>MPYAMSRAAYADMYGPTVGDKVRLGDTDLIIEVERDLIAERSAQGANARRYGEEVKFGGGKVIRDGMGQSQLTRAEGAMDTVITNALIVDWTGIYKADVGLRDGRIAKIGKAGNPDTQPGVDVIIGPGTEILAGEGRILTAGAMDAHIHFIAPQQIDDALHSGITTMLGGGTGPAHGTLATTCTPGPWHIMRMMQAADAFPMNLAFAGKGNASLPAAIEEQVRAGASCLKLHEDWGTTPAAIDCCLTVADAMDVQVMIHTDTLNESGFVENTLAAIRGRTIHAFHTEGAGGGHAPDIIKVVSSQNVLPSSTNPTMPYTVNTIEEHLDMLMVCHHLDRKVPEDVAFAESRIRRETIAAEDILHDLGAFSVISSDSQAMGRVGEVITRTWQTAHKMKVQRGRLEGEQGENDNLRVRRYVAKYTINPAIAHGLSRHIGSVEEGKRADLVLWSPAFFGAKPEMVLIGGAIVVAQMGDPNASIPTPQPVHTRPMFGAFGRSVERNAVIFVSQAGQAADVRGQYGLAKETLAVEGCRGIGKRDMRLNSSTPQIEVDPETYEVRADGVLLTCEPARELPLAQRYFLF</sequence>
<dbReference type="EC" id="3.5.1.5" evidence="5 6"/>
<name>A0ABW9Y6V0_9RHOB</name>
<dbReference type="NCBIfam" id="NF009686">
    <property type="entry name" value="PRK13207.1"/>
    <property type="match status" value="1"/>
</dbReference>
<dbReference type="PROSITE" id="PS51368">
    <property type="entry name" value="UREASE_3"/>
    <property type="match status" value="1"/>
</dbReference>
<evidence type="ECO:0000256" key="3">
    <source>
        <dbReference type="ARBA" id="ARBA00022723"/>
    </source>
</evidence>
<dbReference type="RefSeq" id="WP_161767220.1">
    <property type="nucleotide sequence ID" value="NZ_JAAATW010000002.1"/>
</dbReference>
<feature type="binding site" description="via carbamate group" evidence="5">
    <location>
        <position position="230"/>
    </location>
    <ligand>
        <name>Ni(2+)</name>
        <dbReference type="ChEBI" id="CHEBI:49786"/>
        <label>2</label>
    </ligand>
</feature>
<dbReference type="InterPro" id="IPR005848">
    <property type="entry name" value="Urease_asu"/>
</dbReference>
<dbReference type="Gene3D" id="3.20.20.140">
    <property type="entry name" value="Metal-dependent hydrolases"/>
    <property type="match status" value="1"/>
</dbReference>
<feature type="modified residue" description="N6-carboxylysine" evidence="5">
    <location>
        <position position="230"/>
    </location>
</feature>
<evidence type="ECO:0000313" key="12">
    <source>
        <dbReference type="Proteomes" id="UP001517376"/>
    </source>
</evidence>
<dbReference type="InterPro" id="IPR029754">
    <property type="entry name" value="Urease_Ni-bd"/>
</dbReference>
<evidence type="ECO:0000256" key="9">
    <source>
        <dbReference type="RuleBase" id="RU004158"/>
    </source>
</evidence>
<dbReference type="CDD" id="cd00375">
    <property type="entry name" value="Urease_alpha"/>
    <property type="match status" value="1"/>
</dbReference>
<feature type="binding site" evidence="5">
    <location>
        <position position="285"/>
    </location>
    <ligand>
        <name>Ni(2+)</name>
        <dbReference type="ChEBI" id="CHEBI:49786"/>
        <label>2</label>
    </ligand>
</feature>
<feature type="binding site" evidence="5">
    <location>
        <position position="149"/>
    </location>
    <ligand>
        <name>Ni(2+)</name>
        <dbReference type="ChEBI" id="CHEBI:49786"/>
        <label>1</label>
    </ligand>
</feature>
<dbReference type="InterPro" id="IPR011059">
    <property type="entry name" value="Metal-dep_hydrolase_composite"/>
</dbReference>
<dbReference type="PANTHER" id="PTHR43440">
    <property type="entry name" value="UREASE"/>
    <property type="match status" value="1"/>
</dbReference>
<keyword evidence="5 7" id="KW-0963">Cytoplasm</keyword>
<dbReference type="PROSITE" id="PS00145">
    <property type="entry name" value="UREASE_2"/>
    <property type="match status" value="1"/>
</dbReference>
<dbReference type="GO" id="GO:0009039">
    <property type="term" value="F:urease activity"/>
    <property type="evidence" value="ECO:0007669"/>
    <property type="project" value="UniProtKB-EC"/>
</dbReference>
<dbReference type="InterPro" id="IPR017950">
    <property type="entry name" value="Urease_AS"/>
</dbReference>
<dbReference type="PROSITE" id="PS01120">
    <property type="entry name" value="UREASE_1"/>
    <property type="match status" value="1"/>
</dbReference>
<comment type="similarity">
    <text evidence="5 9">Belongs to the metallo-dependent hydrolases superfamily. Urease alpha subunit family.</text>
</comment>
<dbReference type="NCBIfam" id="TIGR01792">
    <property type="entry name" value="urease_alph"/>
    <property type="match status" value="1"/>
</dbReference>
<dbReference type="SUPFAM" id="SSF51556">
    <property type="entry name" value="Metallo-dependent hydrolases"/>
    <property type="match status" value="1"/>
</dbReference>
<dbReference type="EMBL" id="JAAATW010000002">
    <property type="protein sequence ID" value="NBE08244.1"/>
    <property type="molecule type" value="Genomic_DNA"/>
</dbReference>
<protein>
    <recommendedName>
        <fullName evidence="5 6">Urease subunit alpha</fullName>
        <ecNumber evidence="5 6">3.5.1.5</ecNumber>
    </recommendedName>
    <alternativeName>
        <fullName evidence="5">Urea amidohydrolase subunit alpha</fullName>
    </alternativeName>
</protein>
<comment type="pathway">
    <text evidence="1 5">Nitrogen metabolism; urea degradation; CO(2) and NH(3) from urea (urease route): step 1/1.</text>
</comment>
<dbReference type="InterPro" id="IPR032466">
    <property type="entry name" value="Metal_Hydrolase"/>
</dbReference>
<dbReference type="InterPro" id="IPR006680">
    <property type="entry name" value="Amidohydro-rel"/>
</dbReference>
<dbReference type="Proteomes" id="UP001517376">
    <property type="component" value="Unassembled WGS sequence"/>
</dbReference>
<evidence type="ECO:0000256" key="8">
    <source>
        <dbReference type="RuleBase" id="RU000510"/>
    </source>
</evidence>
<dbReference type="Pfam" id="PF00449">
    <property type="entry name" value="Urease_alpha"/>
    <property type="match status" value="1"/>
</dbReference>
<dbReference type="Pfam" id="PF01979">
    <property type="entry name" value="Amidohydro_1"/>
    <property type="match status" value="1"/>
</dbReference>
<feature type="binding site" description="via carbamate group" evidence="5">
    <location>
        <position position="230"/>
    </location>
    <ligand>
        <name>Ni(2+)</name>
        <dbReference type="ChEBI" id="CHEBI:49786"/>
        <label>1</label>
    </ligand>
</feature>
<comment type="subcellular location">
    <subcellularLocation>
        <location evidence="5 7">Cytoplasm</location>
    </subcellularLocation>
</comment>
<evidence type="ECO:0000256" key="1">
    <source>
        <dbReference type="ARBA" id="ARBA00004897"/>
    </source>
</evidence>
<evidence type="ECO:0000256" key="4">
    <source>
        <dbReference type="ARBA" id="ARBA00022801"/>
    </source>
</evidence>
<evidence type="ECO:0000256" key="7">
    <source>
        <dbReference type="PROSITE-ProRule" id="PRU00700"/>
    </source>
</evidence>
<organism evidence="11 12">
    <name type="scientific">Paragemmobacter ruber</name>
    <dbReference type="NCBI Taxonomy" id="1985673"/>
    <lineage>
        <taxon>Bacteria</taxon>
        <taxon>Pseudomonadati</taxon>
        <taxon>Pseudomonadota</taxon>
        <taxon>Alphaproteobacteria</taxon>
        <taxon>Rhodobacterales</taxon>
        <taxon>Paracoccaceae</taxon>
        <taxon>Paragemmobacter</taxon>
    </lineage>
</organism>
<keyword evidence="4 5" id="KW-0378">Hydrolase</keyword>
<dbReference type="NCBIfam" id="NF009685">
    <property type="entry name" value="PRK13206.1"/>
    <property type="match status" value="1"/>
</dbReference>
<dbReference type="InterPro" id="IPR011612">
    <property type="entry name" value="Urease_alpha_N_dom"/>
</dbReference>
<feature type="domain" description="Urease" evidence="10">
    <location>
        <begin position="142"/>
        <end position="580"/>
    </location>
</feature>
<comment type="catalytic activity">
    <reaction evidence="5 8">
        <text>urea + 2 H2O + H(+) = hydrogencarbonate + 2 NH4(+)</text>
        <dbReference type="Rhea" id="RHEA:20557"/>
        <dbReference type="ChEBI" id="CHEBI:15377"/>
        <dbReference type="ChEBI" id="CHEBI:15378"/>
        <dbReference type="ChEBI" id="CHEBI:16199"/>
        <dbReference type="ChEBI" id="CHEBI:17544"/>
        <dbReference type="ChEBI" id="CHEBI:28938"/>
        <dbReference type="EC" id="3.5.1.5"/>
    </reaction>
</comment>
<feature type="binding site" evidence="5 7">
    <location>
        <position position="232"/>
    </location>
    <ligand>
        <name>substrate</name>
    </ligand>
</feature>
<comment type="cofactor">
    <cofactor evidence="5 8">
        <name>Ni cation</name>
        <dbReference type="ChEBI" id="CHEBI:25516"/>
    </cofactor>
    <text evidence="5 8">Binds 2 nickel ions per subunit.</text>
</comment>